<dbReference type="CDD" id="cd16655">
    <property type="entry name" value="RING-Ubox_WDSUB1-like"/>
    <property type="match status" value="1"/>
</dbReference>
<dbReference type="EC" id="2.3.2.23" evidence="2"/>
<evidence type="ECO:0000256" key="6">
    <source>
        <dbReference type="ARBA" id="ARBA00022833"/>
    </source>
</evidence>
<feature type="domain" description="U-box" evidence="10">
    <location>
        <begin position="717"/>
        <end position="789"/>
    </location>
</feature>
<dbReference type="SUPFAM" id="SSF54236">
    <property type="entry name" value="Ubiquitin-like"/>
    <property type="match status" value="1"/>
</dbReference>
<evidence type="ECO:0000256" key="1">
    <source>
        <dbReference type="ARBA" id="ARBA00004906"/>
    </source>
</evidence>
<evidence type="ECO:0000259" key="8">
    <source>
        <dbReference type="PROSITE" id="PS50127"/>
    </source>
</evidence>
<dbReference type="InterPro" id="IPR002035">
    <property type="entry name" value="VWF_A"/>
</dbReference>
<dbReference type="InterPro" id="IPR052085">
    <property type="entry name" value="WD-SAM-U-box"/>
</dbReference>
<dbReference type="PROSITE" id="PS50234">
    <property type="entry name" value="VWFA"/>
    <property type="match status" value="1"/>
</dbReference>
<comment type="pathway">
    <text evidence="1">Protein modification; protein ubiquitination.</text>
</comment>
<dbReference type="SMART" id="SM00212">
    <property type="entry name" value="UBCc"/>
    <property type="match status" value="1"/>
</dbReference>
<dbReference type="PANTHER" id="PTHR46573:SF1">
    <property type="entry name" value="WD REPEAT, SAM AND U-BOX DOMAIN-CONTAINING PROTEIN 1"/>
    <property type="match status" value="1"/>
</dbReference>
<dbReference type="InterPro" id="IPR013083">
    <property type="entry name" value="Znf_RING/FYVE/PHD"/>
</dbReference>
<dbReference type="InterPro" id="IPR003613">
    <property type="entry name" value="Ubox_domain"/>
</dbReference>
<dbReference type="SUPFAM" id="SSF53300">
    <property type="entry name" value="vWA-like"/>
    <property type="match status" value="1"/>
</dbReference>
<dbReference type="InterPro" id="IPR016135">
    <property type="entry name" value="UBQ-conjugating_enzyme/RWD"/>
</dbReference>
<evidence type="ECO:0000313" key="11">
    <source>
        <dbReference type="EMBL" id="ARF10147.1"/>
    </source>
</evidence>
<dbReference type="Pfam" id="PF00092">
    <property type="entry name" value="VWA"/>
    <property type="match status" value="1"/>
</dbReference>
<dbReference type="SUPFAM" id="SSF57850">
    <property type="entry name" value="RING/U-box"/>
    <property type="match status" value="2"/>
</dbReference>
<accession>A0A1V0SEK3</accession>
<evidence type="ECO:0000256" key="3">
    <source>
        <dbReference type="ARBA" id="ARBA00022723"/>
    </source>
</evidence>
<evidence type="ECO:0000259" key="10">
    <source>
        <dbReference type="PROSITE" id="PS51698"/>
    </source>
</evidence>
<dbReference type="UniPathway" id="UPA00143"/>
<evidence type="ECO:0000256" key="4">
    <source>
        <dbReference type="ARBA" id="ARBA00022771"/>
    </source>
</evidence>
<gene>
    <name evidence="11" type="ORF">Hokovirus_1_26</name>
</gene>
<dbReference type="Gene3D" id="3.30.40.10">
    <property type="entry name" value="Zinc/RING finger domain, C3HC4 (zinc finger)"/>
    <property type="match status" value="2"/>
</dbReference>
<dbReference type="InterPro" id="IPR000608">
    <property type="entry name" value="UBC"/>
</dbReference>
<organism evidence="11">
    <name type="scientific">Hokovirus HKV1</name>
    <dbReference type="NCBI Taxonomy" id="1977638"/>
    <lineage>
        <taxon>Viruses</taxon>
        <taxon>Varidnaviria</taxon>
        <taxon>Bamfordvirae</taxon>
        <taxon>Nucleocytoviricota</taxon>
        <taxon>Megaviricetes</taxon>
        <taxon>Imitervirales</taxon>
        <taxon>Mimiviridae</taxon>
        <taxon>Klosneuvirinae</taxon>
        <taxon>Hokovirus</taxon>
    </lineage>
</organism>
<dbReference type="PROSITE" id="PS50127">
    <property type="entry name" value="UBC_2"/>
    <property type="match status" value="1"/>
</dbReference>
<reference evidence="11" key="1">
    <citation type="journal article" date="2017" name="Science">
        <title>Giant viruses with an expanded complement of translation system components.</title>
        <authorList>
            <person name="Schulz F."/>
            <person name="Yutin N."/>
            <person name="Ivanova N.N."/>
            <person name="Ortega D.R."/>
            <person name="Lee T.K."/>
            <person name="Vierheilig J."/>
            <person name="Daims H."/>
            <person name="Horn M."/>
            <person name="Wagner M."/>
            <person name="Jensen G.J."/>
            <person name="Kyrpides N.C."/>
            <person name="Koonin E.V."/>
            <person name="Woyke T."/>
        </authorList>
    </citation>
    <scope>NUCLEOTIDE SEQUENCE</scope>
    <source>
        <strain evidence="11">HKV1</strain>
    </source>
</reference>
<dbReference type="SUPFAM" id="SSF54495">
    <property type="entry name" value="UBC-like"/>
    <property type="match status" value="1"/>
</dbReference>
<dbReference type="Pfam" id="PF12678">
    <property type="entry name" value="zf-rbx1"/>
    <property type="match status" value="1"/>
</dbReference>
<keyword evidence="6" id="KW-0862">Zinc</keyword>
<feature type="coiled-coil region" evidence="7">
    <location>
        <begin position="108"/>
        <end position="145"/>
    </location>
</feature>
<keyword evidence="7" id="KW-0175">Coiled coil</keyword>
<dbReference type="GO" id="GO:0016567">
    <property type="term" value="P:protein ubiquitination"/>
    <property type="evidence" value="ECO:0007669"/>
    <property type="project" value="UniProtKB-UniPathway"/>
</dbReference>
<feature type="domain" description="VWFA" evidence="9">
    <location>
        <begin position="955"/>
        <end position="1139"/>
    </location>
</feature>
<dbReference type="PANTHER" id="PTHR46573">
    <property type="entry name" value="WD REPEAT, SAM AND U-BOX DOMAIN-CONTAINING PROTEIN 1"/>
    <property type="match status" value="1"/>
</dbReference>
<dbReference type="GO" id="GO:0008270">
    <property type="term" value="F:zinc ion binding"/>
    <property type="evidence" value="ECO:0007669"/>
    <property type="project" value="UniProtKB-KW"/>
</dbReference>
<dbReference type="InterPro" id="IPR024766">
    <property type="entry name" value="Znf_RING_H2"/>
</dbReference>
<dbReference type="Gene3D" id="3.40.50.410">
    <property type="entry name" value="von Willebrand factor, type A domain"/>
    <property type="match status" value="1"/>
</dbReference>
<dbReference type="Pfam" id="PF00179">
    <property type="entry name" value="UQ_con"/>
    <property type="match status" value="1"/>
</dbReference>
<protein>
    <recommendedName>
        <fullName evidence="2">E2 ubiquitin-conjugating enzyme</fullName>
        <ecNumber evidence="2">2.3.2.23</ecNumber>
    </recommendedName>
</protein>
<keyword evidence="3" id="KW-0479">Metal-binding</keyword>
<dbReference type="GO" id="GO:0061631">
    <property type="term" value="F:ubiquitin conjugating enzyme activity"/>
    <property type="evidence" value="ECO:0007669"/>
    <property type="project" value="UniProtKB-EC"/>
</dbReference>
<dbReference type="InterPro" id="IPR036465">
    <property type="entry name" value="vWFA_dom_sf"/>
</dbReference>
<sequence>MKYYIPKYLLSYIKYKNIYQMEQVYTFNHVLVKDTSIEFLEKEFNISLKNEDDIQTDFLTIYNSSCSCEKINSSQNLNITNFYIVEDFDNDDICNICRNKQNDACVTCEEIYETKENNELENNELENNELENNELENNESEIKLEGEIVKCKIVKSLSCSHKFHYCCAYRWLLTKMSCPMCAIDWKFINNDEKLKIYYNDQIEEFELSEKVIENIGNKFNIDMEMYKITKNKKYVSEYQNTSYAICTPDMHDNSDNLKINCVFNGNTKSILIKYTTTIKELREIIANIFNTFHDQIIIFNQDKIISNDYNTLNVYNIGLKCDSIINVIINDKINYVADITDNFLVIYPQGNQESTILQNVVSGKRAWYGYPYLTNTTGISCLLSSLYILIKKVNTEEEMINLVLSNFEKYLDIYNVHEKQGKIAKEALRCLLTLDNNTNQNKNSVIITCTFYELIEKILKDNNKEIKDVLNYSNVLCNLLLYYSGKVNITYALKDVRTNKTFNIYSPLVLTNNIAPLLTFNEDLNTVVFIGKGKDVSLPIILFNPLTGNEVDVNCAELANKIGNLGDIEMVDDRVYDEGIMICIDTSNSMNAASNFIEDVMIMKTDLEQDKKKYYEILNTKKATNFEKEDIRILKDCVIWFITHPNYDDWKKHYKHFSTIQNIALCAEKSRALILLKYIETFVKLLDNKTVMINNKTYGHNYFYKNTSIQEIKYKEEPPHEYLCPITQNVMIKPTIAQDGFSYELDAIKKWFIDHNNSPMTNKKISTNLIPNNNLEIIIREWREKNQDKEQNKDQNIINLNLDDKVIQFEYNDESNVWDLKYEIYKETKYTHNEYKLSKGYNDHAGTQLIKNIKDNIEFKLDNKTIELTISNILTAKPYNYRKLVVPITFTGLNVIYKIYSEFTRYKTNKYHKIKIYADAEDSGDGYIRGRTERCNMAMRYRQDFRLCFYKKSKVYDTSKNYMSRLTIVKKLFDAFINRSIAYSFNNSIGLMSFSDKAKIECEMTPFYENFRDKKDNLYTDGNTVLLEALYDATDKLVAWKNADKEKRGNAKLRIICLTDGKNTSSKYTSDDISRKLVTNNIILDCIVIGSEYDYYLGLISQKTGGYMFNPSSIRYAFDIMELETMITSKNRDKKYSSLFGIINERTIPPIIGPKDSLEAKSTNINNTNYNDPTKIICKELLLLQKNPHPEIDIYINDDDIYFWKVLFNGPDGTPYKNGCWLAYIQFPNNYPLSPPNIRFHTPIKHCNINNYGRVCHSILDRNYTPNIGINTILHCIYGLLLNPDVSDPLDTNLALSFYEANGIYESDIMEHVKKFASKTREQWKNELE</sequence>
<proteinExistence type="predicted"/>
<dbReference type="InterPro" id="IPR029071">
    <property type="entry name" value="Ubiquitin-like_domsf"/>
</dbReference>
<keyword evidence="4" id="KW-0863">Zinc-finger</keyword>
<dbReference type="SMART" id="SM00504">
    <property type="entry name" value="Ubox"/>
    <property type="match status" value="1"/>
</dbReference>
<dbReference type="EMBL" id="KY684103">
    <property type="protein sequence ID" value="ARF10147.1"/>
    <property type="molecule type" value="Genomic_DNA"/>
</dbReference>
<dbReference type="PROSITE" id="PS51698">
    <property type="entry name" value="U_BOX"/>
    <property type="match status" value="1"/>
</dbReference>
<dbReference type="Gene3D" id="3.10.110.10">
    <property type="entry name" value="Ubiquitin Conjugating Enzyme"/>
    <property type="match status" value="1"/>
</dbReference>
<evidence type="ECO:0000256" key="7">
    <source>
        <dbReference type="SAM" id="Coils"/>
    </source>
</evidence>
<dbReference type="CDD" id="cd00198">
    <property type="entry name" value="vWFA"/>
    <property type="match status" value="1"/>
</dbReference>
<dbReference type="Pfam" id="PF04564">
    <property type="entry name" value="U-box"/>
    <property type="match status" value="1"/>
</dbReference>
<evidence type="ECO:0000256" key="5">
    <source>
        <dbReference type="ARBA" id="ARBA00022786"/>
    </source>
</evidence>
<evidence type="ECO:0000259" key="9">
    <source>
        <dbReference type="PROSITE" id="PS50234"/>
    </source>
</evidence>
<keyword evidence="5" id="KW-0833">Ubl conjugation pathway</keyword>
<evidence type="ECO:0000256" key="2">
    <source>
        <dbReference type="ARBA" id="ARBA00012486"/>
    </source>
</evidence>
<name>A0A1V0SEK3_9VIRU</name>
<feature type="domain" description="UBC core" evidence="8">
    <location>
        <begin position="1172"/>
        <end position="1318"/>
    </location>
</feature>